<dbReference type="EMBL" id="FMCW01000013">
    <property type="protein sequence ID" value="SCE91257.1"/>
    <property type="molecule type" value="Genomic_DNA"/>
</dbReference>
<dbReference type="PANTHER" id="PTHR10668">
    <property type="entry name" value="PHYTOENE DEHYDROGENASE"/>
    <property type="match status" value="1"/>
</dbReference>
<name>A0A1C4W4U4_9ACTN</name>
<protein>
    <submittedName>
        <fullName evidence="1">Phytoene dehydrogenase-related protein</fullName>
    </submittedName>
</protein>
<dbReference type="InterPro" id="IPR036188">
    <property type="entry name" value="FAD/NAD-bd_sf"/>
</dbReference>
<dbReference type="SUPFAM" id="SSF51905">
    <property type="entry name" value="FAD/NAD(P)-binding domain"/>
    <property type="match status" value="1"/>
</dbReference>
<sequence>MTSTGIPTAAASGGVTSPESADAVVVGAGHNGLVAANLLADAGWDVLVLEATGAPGGAVRSAEVTVPGYLSDLYSSFYPLGYASPVLAGLDLDRHGLRWTHAPDVLAHLLPDGRAAVLNRDLDATAASLAAFAPADGERWRHAYADWLDVAGPMLATITTPFPPVRGGVGLLRRLRVGGALRLARRLVVPVRKLGAELFDGEGGTLLLAGCALHTDLSPEEAGSGVYGWLLAMLGQQVGWPVPVGGAQRITDALVDRLTTRGGRIVHDARVDRVLTARGRAMGVRTVDGRAWRARRAVLADVPAPALYLDLVGAAALPPRLVEDLAHFRWDSSTLKVDWALSGPVPWTNPAVAGAGTVHLGADLDGLTTYSAELARGQVPRDPFLLVGQMSVADPSHSPPGTESLWAYTHLPFRRDWRAEDVAAHVARMEDVLEAAAPGFRARILGRHVAGPADLERGDPSLVGGALGGGTAAAYQQLFLRPIPGLGRADTPVDRLYLASASAHPGGGVHGAPGANAARAALARDRALTGGLYAGVIGAAHRAVYR</sequence>
<dbReference type="GO" id="GO:0016491">
    <property type="term" value="F:oxidoreductase activity"/>
    <property type="evidence" value="ECO:0007669"/>
    <property type="project" value="InterPro"/>
</dbReference>
<dbReference type="Proteomes" id="UP000199375">
    <property type="component" value="Unassembled WGS sequence"/>
</dbReference>
<dbReference type="PANTHER" id="PTHR10668:SF105">
    <property type="entry name" value="DEHYDROGENASE-RELATED"/>
    <property type="match status" value="1"/>
</dbReference>
<evidence type="ECO:0000313" key="1">
    <source>
        <dbReference type="EMBL" id="SCE91257.1"/>
    </source>
</evidence>
<dbReference type="AlphaFoldDB" id="A0A1C4W4U4"/>
<reference evidence="1 2" key="1">
    <citation type="submission" date="2016-06" db="EMBL/GenBank/DDBJ databases">
        <authorList>
            <person name="Kjaerup R.B."/>
            <person name="Dalgaard T.S."/>
            <person name="Juul-Madsen H.R."/>
        </authorList>
    </citation>
    <scope>NUCLEOTIDE SEQUENCE [LARGE SCALE GENOMIC DNA]</scope>
    <source>
        <strain evidence="1 2">DSM 45626</strain>
    </source>
</reference>
<dbReference type="Pfam" id="PF13450">
    <property type="entry name" value="NAD_binding_8"/>
    <property type="match status" value="1"/>
</dbReference>
<proteinExistence type="predicted"/>
<dbReference type="Gene3D" id="3.50.50.60">
    <property type="entry name" value="FAD/NAD(P)-binding domain"/>
    <property type="match status" value="2"/>
</dbReference>
<organism evidence="1 2">
    <name type="scientific">Micromonospora haikouensis</name>
    <dbReference type="NCBI Taxonomy" id="686309"/>
    <lineage>
        <taxon>Bacteria</taxon>
        <taxon>Bacillati</taxon>
        <taxon>Actinomycetota</taxon>
        <taxon>Actinomycetes</taxon>
        <taxon>Micromonosporales</taxon>
        <taxon>Micromonosporaceae</taxon>
        <taxon>Micromonospora</taxon>
    </lineage>
</organism>
<accession>A0A1C4W4U4</accession>
<dbReference type="PRINTS" id="PR00411">
    <property type="entry name" value="PNDRDTASEI"/>
</dbReference>
<gene>
    <name evidence="1" type="ORF">GA0070558_11380</name>
</gene>
<evidence type="ECO:0000313" key="2">
    <source>
        <dbReference type="Proteomes" id="UP000199375"/>
    </source>
</evidence>